<dbReference type="PROSITE" id="PS00622">
    <property type="entry name" value="HTH_LUXR_1"/>
    <property type="match status" value="1"/>
</dbReference>
<dbReference type="InterPro" id="IPR016032">
    <property type="entry name" value="Sig_transdc_resp-reg_C-effctor"/>
</dbReference>
<evidence type="ECO:0000259" key="5">
    <source>
        <dbReference type="PROSITE" id="PS50110"/>
    </source>
</evidence>
<evidence type="ECO:0000259" key="4">
    <source>
        <dbReference type="PROSITE" id="PS50043"/>
    </source>
</evidence>
<dbReference type="InterPro" id="IPR001789">
    <property type="entry name" value="Sig_transdc_resp-reg_receiver"/>
</dbReference>
<evidence type="ECO:0000313" key="6">
    <source>
        <dbReference type="EMBL" id="SNQ48759.1"/>
    </source>
</evidence>
<feature type="modified residue" description="4-aspartylphosphate" evidence="3">
    <location>
        <position position="79"/>
    </location>
</feature>
<evidence type="ECO:0000256" key="3">
    <source>
        <dbReference type="PROSITE-ProRule" id="PRU00169"/>
    </source>
</evidence>
<keyword evidence="1 3" id="KW-0597">Phosphoprotein</keyword>
<dbReference type="PRINTS" id="PR00038">
    <property type="entry name" value="HTHLUXR"/>
</dbReference>
<dbReference type="RefSeq" id="WP_101832387.1">
    <property type="nucleotide sequence ID" value="NZ_FZMO01000197.1"/>
</dbReference>
<accession>A0A2I2KSZ4</accession>
<dbReference type="InterPro" id="IPR000792">
    <property type="entry name" value="Tscrpt_reg_LuxR_C"/>
</dbReference>
<dbReference type="GO" id="GO:0006355">
    <property type="term" value="P:regulation of DNA-templated transcription"/>
    <property type="evidence" value="ECO:0007669"/>
    <property type="project" value="InterPro"/>
</dbReference>
<dbReference type="AlphaFoldDB" id="A0A2I2KSZ4"/>
<keyword evidence="7" id="KW-1185">Reference proteome</keyword>
<dbReference type="CDD" id="cd06170">
    <property type="entry name" value="LuxR_C_like"/>
    <property type="match status" value="1"/>
</dbReference>
<dbReference type="Pfam" id="PF00072">
    <property type="entry name" value="Response_reg"/>
    <property type="match status" value="1"/>
</dbReference>
<feature type="domain" description="Response regulatory" evidence="5">
    <location>
        <begin position="28"/>
        <end position="144"/>
    </location>
</feature>
<dbReference type="Gene3D" id="3.40.50.2300">
    <property type="match status" value="1"/>
</dbReference>
<dbReference type="EMBL" id="FZMO01000197">
    <property type="protein sequence ID" value="SNQ48759.1"/>
    <property type="molecule type" value="Genomic_DNA"/>
</dbReference>
<dbReference type="GO" id="GO:0003677">
    <property type="term" value="F:DNA binding"/>
    <property type="evidence" value="ECO:0007669"/>
    <property type="project" value="UniProtKB-KW"/>
</dbReference>
<evidence type="ECO:0000256" key="2">
    <source>
        <dbReference type="ARBA" id="ARBA00023125"/>
    </source>
</evidence>
<protein>
    <submittedName>
        <fullName evidence="6">Two component transcriptional regulator, LuxR family</fullName>
    </submittedName>
</protein>
<sequence length="237" mass="24934">MTQTNGGAGRLDPEAVADGVDGVAADIRVVIVDDHRIVLDGLVVLLDSMDGVTVVGEATSGEHAVGLVGRLCPDVVLMDIEMPGIGGVEATRRITAAHPSVAVVMLTMYGEDEFVFAALRAGARGYLLKGAQQEDVVRTVRAAARGDAVFGPDIAQRVLRTFIDPRPATKPFPELTDREREVLALLANGWPNGRIARHLGLTPKTVANNVSNILAKLHAADRAAAILTARRAGLGDP</sequence>
<dbReference type="PANTHER" id="PTHR43214">
    <property type="entry name" value="TWO-COMPONENT RESPONSE REGULATOR"/>
    <property type="match status" value="1"/>
</dbReference>
<dbReference type="SMART" id="SM00421">
    <property type="entry name" value="HTH_LUXR"/>
    <property type="match status" value="1"/>
</dbReference>
<dbReference type="PROSITE" id="PS50043">
    <property type="entry name" value="HTH_LUXR_2"/>
    <property type="match status" value="1"/>
</dbReference>
<dbReference type="Proteomes" id="UP000234331">
    <property type="component" value="Unassembled WGS sequence"/>
</dbReference>
<feature type="domain" description="HTH luxR-type" evidence="4">
    <location>
        <begin position="168"/>
        <end position="233"/>
    </location>
</feature>
<dbReference type="GO" id="GO:0000160">
    <property type="term" value="P:phosphorelay signal transduction system"/>
    <property type="evidence" value="ECO:0007669"/>
    <property type="project" value="InterPro"/>
</dbReference>
<dbReference type="SUPFAM" id="SSF46894">
    <property type="entry name" value="C-terminal effector domain of the bipartite response regulators"/>
    <property type="match status" value="1"/>
</dbReference>
<proteinExistence type="predicted"/>
<dbReference type="Pfam" id="PF00196">
    <property type="entry name" value="GerE"/>
    <property type="match status" value="1"/>
</dbReference>
<dbReference type="SMART" id="SM00448">
    <property type="entry name" value="REC"/>
    <property type="match status" value="1"/>
</dbReference>
<organism evidence="6 7">
    <name type="scientific">Frankia canadensis</name>
    <dbReference type="NCBI Taxonomy" id="1836972"/>
    <lineage>
        <taxon>Bacteria</taxon>
        <taxon>Bacillati</taxon>
        <taxon>Actinomycetota</taxon>
        <taxon>Actinomycetes</taxon>
        <taxon>Frankiales</taxon>
        <taxon>Frankiaceae</taxon>
        <taxon>Frankia</taxon>
    </lineage>
</organism>
<evidence type="ECO:0000313" key="7">
    <source>
        <dbReference type="Proteomes" id="UP000234331"/>
    </source>
</evidence>
<keyword evidence="2" id="KW-0238">DNA-binding</keyword>
<dbReference type="SUPFAM" id="SSF52172">
    <property type="entry name" value="CheY-like"/>
    <property type="match status" value="1"/>
</dbReference>
<dbReference type="PROSITE" id="PS50110">
    <property type="entry name" value="RESPONSE_REGULATORY"/>
    <property type="match status" value="1"/>
</dbReference>
<dbReference type="PANTHER" id="PTHR43214:SF43">
    <property type="entry name" value="TWO-COMPONENT RESPONSE REGULATOR"/>
    <property type="match status" value="1"/>
</dbReference>
<dbReference type="InterPro" id="IPR011006">
    <property type="entry name" value="CheY-like_superfamily"/>
</dbReference>
<dbReference type="InterPro" id="IPR039420">
    <property type="entry name" value="WalR-like"/>
</dbReference>
<evidence type="ECO:0000256" key="1">
    <source>
        <dbReference type="ARBA" id="ARBA00022553"/>
    </source>
</evidence>
<gene>
    <name evidence="6" type="ORF">FRACA_2760004</name>
</gene>
<name>A0A2I2KSZ4_9ACTN</name>
<dbReference type="InterPro" id="IPR058245">
    <property type="entry name" value="NreC/VraR/RcsB-like_REC"/>
</dbReference>
<dbReference type="OrthoDB" id="9808843at2"/>
<dbReference type="CDD" id="cd17535">
    <property type="entry name" value="REC_NarL-like"/>
    <property type="match status" value="1"/>
</dbReference>
<reference evidence="6 7" key="1">
    <citation type="submission" date="2017-06" db="EMBL/GenBank/DDBJ databases">
        <authorList>
            <person name="Kim H.J."/>
            <person name="Triplett B.A."/>
        </authorList>
    </citation>
    <scope>NUCLEOTIDE SEQUENCE [LARGE SCALE GENOMIC DNA]</scope>
    <source>
        <strain evidence="6">FRACA_ARgP5</strain>
    </source>
</reference>